<dbReference type="AlphaFoldDB" id="H0G8U0"/>
<gene>
    <name evidence="2" type="ORF">SM0020_29655</name>
</gene>
<name>H0G8U0_RHIML</name>
<evidence type="ECO:0000313" key="3">
    <source>
        <dbReference type="Proteomes" id="UP000004038"/>
    </source>
</evidence>
<evidence type="ECO:0000256" key="1">
    <source>
        <dbReference type="SAM" id="MobiDB-lite"/>
    </source>
</evidence>
<protein>
    <submittedName>
        <fullName evidence="2">Uncharacterized protein</fullName>
    </submittedName>
</protein>
<dbReference type="EMBL" id="AGVV01000093">
    <property type="protein sequence ID" value="EHK74294.1"/>
    <property type="molecule type" value="Genomic_DNA"/>
</dbReference>
<proteinExistence type="predicted"/>
<organism evidence="2 3">
    <name type="scientific">Sinorhizobium meliloti CCNWSX0020</name>
    <dbReference type="NCBI Taxonomy" id="1107881"/>
    <lineage>
        <taxon>Bacteria</taxon>
        <taxon>Pseudomonadati</taxon>
        <taxon>Pseudomonadota</taxon>
        <taxon>Alphaproteobacteria</taxon>
        <taxon>Hyphomicrobiales</taxon>
        <taxon>Rhizobiaceae</taxon>
        <taxon>Sinorhizobium/Ensifer group</taxon>
        <taxon>Sinorhizobium</taxon>
    </lineage>
</organism>
<reference evidence="2 3" key="1">
    <citation type="journal article" date="2012" name="J. Bacteriol.">
        <title>Draft Genome Sequence of Sinorhizobium meliloti CCNWSX0020, a Nitrogen-Fixing Symbiont with Copper Tolerance Capability Isolated from Lead-Zinc Mine Tailings.</title>
        <authorList>
            <person name="Li Z."/>
            <person name="Ma Z."/>
            <person name="Hao X."/>
            <person name="Wei G."/>
        </authorList>
    </citation>
    <scope>NUCLEOTIDE SEQUENCE [LARGE SCALE GENOMIC DNA]</scope>
    <source>
        <strain evidence="2 3">CCNWSX0020</strain>
    </source>
</reference>
<dbReference type="Proteomes" id="UP000004038">
    <property type="component" value="Unassembled WGS sequence"/>
</dbReference>
<accession>H0G8U0</accession>
<evidence type="ECO:0000313" key="2">
    <source>
        <dbReference type="EMBL" id="EHK74294.1"/>
    </source>
</evidence>
<feature type="region of interest" description="Disordered" evidence="1">
    <location>
        <begin position="1"/>
        <end position="55"/>
    </location>
</feature>
<sequence length="55" mass="6105">MDQWGNPAFAQRTKSTAGARIQTPAFTAEEPPRTFPRGTANDRSPHPFSEVYPQS</sequence>